<dbReference type="InterPro" id="IPR037185">
    <property type="entry name" value="EmrE-like"/>
</dbReference>
<keyword evidence="6 8" id="KW-0472">Membrane</keyword>
<keyword evidence="5 8" id="KW-1133">Transmembrane helix</keyword>
<accession>A0A2P6V4K4</accession>
<feature type="transmembrane region" description="Helical" evidence="8">
    <location>
        <begin position="338"/>
        <end position="357"/>
    </location>
</feature>
<evidence type="ECO:0000259" key="9">
    <source>
        <dbReference type="Pfam" id="PF00892"/>
    </source>
</evidence>
<feature type="domain" description="EamA" evidence="9">
    <location>
        <begin position="264"/>
        <end position="409"/>
    </location>
</feature>
<feature type="transmembrane region" description="Helical" evidence="8">
    <location>
        <begin position="257"/>
        <end position="280"/>
    </location>
</feature>
<feature type="compositionally biased region" description="Low complexity" evidence="7">
    <location>
        <begin position="54"/>
        <end position="71"/>
    </location>
</feature>
<comment type="similarity">
    <text evidence="2">Belongs to the drug/metabolite transporter (DMT) superfamily. Plant drug/metabolite exporter (P-DME) (TC 2.A.7.4) family.</text>
</comment>
<evidence type="ECO:0000313" key="11">
    <source>
        <dbReference type="Proteomes" id="UP000239649"/>
    </source>
</evidence>
<keyword evidence="4 8" id="KW-0812">Transmembrane</keyword>
<evidence type="ECO:0000256" key="1">
    <source>
        <dbReference type="ARBA" id="ARBA00004651"/>
    </source>
</evidence>
<feature type="domain" description="EamA" evidence="9">
    <location>
        <begin position="168"/>
        <end position="244"/>
    </location>
</feature>
<feature type="compositionally biased region" description="Low complexity" evidence="7">
    <location>
        <begin position="119"/>
        <end position="144"/>
    </location>
</feature>
<evidence type="ECO:0000256" key="7">
    <source>
        <dbReference type="SAM" id="MobiDB-lite"/>
    </source>
</evidence>
<comment type="subcellular location">
    <subcellularLocation>
        <location evidence="1">Cell membrane</location>
        <topology evidence="1">Multi-pass membrane protein</topology>
    </subcellularLocation>
</comment>
<dbReference type="GO" id="GO:0005886">
    <property type="term" value="C:plasma membrane"/>
    <property type="evidence" value="ECO:0007669"/>
    <property type="project" value="UniProtKB-SubCell"/>
</dbReference>
<dbReference type="SUPFAM" id="SSF103481">
    <property type="entry name" value="Multidrug resistance efflux transporter EmrE"/>
    <property type="match status" value="2"/>
</dbReference>
<protein>
    <submittedName>
        <fullName evidence="10">Drug Metabolite transporter superfamily</fullName>
    </submittedName>
</protein>
<keyword evidence="3" id="KW-1003">Cell membrane</keyword>
<proteinExistence type="inferred from homology"/>
<comment type="caution">
    <text evidence="10">The sequence shown here is derived from an EMBL/GenBank/DDBJ whole genome shotgun (WGS) entry which is preliminary data.</text>
</comment>
<dbReference type="EMBL" id="LHPF02000030">
    <property type="protein sequence ID" value="PSC69008.1"/>
    <property type="molecule type" value="Genomic_DNA"/>
</dbReference>
<feature type="transmembrane region" description="Helical" evidence="8">
    <location>
        <begin position="228"/>
        <end position="245"/>
    </location>
</feature>
<evidence type="ECO:0000256" key="4">
    <source>
        <dbReference type="ARBA" id="ARBA00022692"/>
    </source>
</evidence>
<feature type="transmembrane region" description="Helical" evidence="8">
    <location>
        <begin position="82"/>
        <end position="110"/>
    </location>
</feature>
<feature type="transmembrane region" description="Helical" evidence="8">
    <location>
        <begin position="300"/>
        <end position="318"/>
    </location>
</feature>
<keyword evidence="11" id="KW-1185">Reference proteome</keyword>
<dbReference type="OrthoDB" id="2017960at2759"/>
<evidence type="ECO:0000313" key="10">
    <source>
        <dbReference type="EMBL" id="PSC69008.1"/>
    </source>
</evidence>
<feature type="region of interest" description="Disordered" evidence="7">
    <location>
        <begin position="42"/>
        <end position="71"/>
    </location>
</feature>
<dbReference type="AlphaFoldDB" id="A0A2P6V4K4"/>
<evidence type="ECO:0000256" key="2">
    <source>
        <dbReference type="ARBA" id="ARBA00007635"/>
    </source>
</evidence>
<name>A0A2P6V4K4_9CHLO</name>
<reference evidence="10 11" key="1">
    <citation type="journal article" date="2018" name="Plant J.">
        <title>Genome sequences of Chlorella sorokiniana UTEX 1602 and Micractinium conductrix SAG 241.80: implications to maltose excretion by a green alga.</title>
        <authorList>
            <person name="Arriola M.B."/>
            <person name="Velmurugan N."/>
            <person name="Zhang Y."/>
            <person name="Plunkett M.H."/>
            <person name="Hondzo H."/>
            <person name="Barney B.M."/>
        </authorList>
    </citation>
    <scope>NUCLEOTIDE SEQUENCE [LARGE SCALE GENOMIC DNA]</scope>
    <source>
        <strain evidence="10 11">SAG 241.80</strain>
    </source>
</reference>
<dbReference type="InterPro" id="IPR000620">
    <property type="entry name" value="EamA_dom"/>
</dbReference>
<evidence type="ECO:0000256" key="5">
    <source>
        <dbReference type="ARBA" id="ARBA00022989"/>
    </source>
</evidence>
<dbReference type="PANTHER" id="PTHR42920">
    <property type="entry name" value="OS03G0707200 PROTEIN-RELATED"/>
    <property type="match status" value="1"/>
</dbReference>
<dbReference type="Proteomes" id="UP000239649">
    <property type="component" value="Unassembled WGS sequence"/>
</dbReference>
<evidence type="ECO:0000256" key="3">
    <source>
        <dbReference type="ARBA" id="ARBA00022475"/>
    </source>
</evidence>
<evidence type="ECO:0000256" key="6">
    <source>
        <dbReference type="ARBA" id="ARBA00023136"/>
    </source>
</evidence>
<sequence>MVVATLAVRPLAAAGPAPARRAQPRLQPPTTARRAAHLRVAAGGGDEQPPASGEQQRAAEPATAPRPAAPVDVTVAKGQRTAIVTGAISIIFGVIYLGLASILVAVTLALQPSKAQQQQRRQQQHQHQQQYLQQQQQQDVQQPAAGGGGQRAALPGGGAELLQQWLHLESPPLWMAALELGLWNYGATALQTLSLQLISATRASFLVQATLLLTPLLSAAAGIRPTRNVWAGCALALAGCLLITADEAAVEGAADVAAGLSLGGDTAILASALFYSLAVVRISGYARSLPAVQLATGKSVVLGGLAVASFAVASASAAADGRSIESLFGSVLTEPVAWAALLWTGVGPGALAAYLHITGQKHVAPAEAQVIFSSKPLWAAAIAWVLLGGEELGPLTWVGGSALVVAGLIASTGQEAQASTDPAAKRQ</sequence>
<feature type="region of interest" description="Disordered" evidence="7">
    <location>
        <begin position="119"/>
        <end position="153"/>
    </location>
</feature>
<dbReference type="Pfam" id="PF00892">
    <property type="entry name" value="EamA"/>
    <property type="match status" value="2"/>
</dbReference>
<gene>
    <name evidence="10" type="ORF">C2E20_7428</name>
</gene>
<evidence type="ECO:0000256" key="8">
    <source>
        <dbReference type="SAM" id="Phobius"/>
    </source>
</evidence>
<organism evidence="10 11">
    <name type="scientific">Micractinium conductrix</name>
    <dbReference type="NCBI Taxonomy" id="554055"/>
    <lineage>
        <taxon>Eukaryota</taxon>
        <taxon>Viridiplantae</taxon>
        <taxon>Chlorophyta</taxon>
        <taxon>core chlorophytes</taxon>
        <taxon>Trebouxiophyceae</taxon>
        <taxon>Chlorellales</taxon>
        <taxon>Chlorellaceae</taxon>
        <taxon>Chlorella clade</taxon>
        <taxon>Micractinium</taxon>
    </lineage>
</organism>
<dbReference type="PANTHER" id="PTHR42920:SF23">
    <property type="entry name" value="EAMA DOMAIN-CONTAINING PROTEIN"/>
    <property type="match status" value="1"/>
</dbReference>
<dbReference type="InterPro" id="IPR051258">
    <property type="entry name" value="Diverse_Substrate_Transporter"/>
</dbReference>